<evidence type="ECO:0000256" key="13">
    <source>
        <dbReference type="ARBA" id="ARBA00071060"/>
    </source>
</evidence>
<keyword evidence="6" id="KW-0808">Transferase</keyword>
<dbReference type="SMART" id="SM00396">
    <property type="entry name" value="ZnF_UBR1"/>
    <property type="match status" value="1"/>
</dbReference>
<keyword evidence="10" id="KW-0862">Zinc</keyword>
<evidence type="ECO:0000256" key="3">
    <source>
        <dbReference type="ARBA" id="ARBA00012483"/>
    </source>
</evidence>
<evidence type="ECO:0000259" key="17">
    <source>
        <dbReference type="PROSITE" id="PS51157"/>
    </source>
</evidence>
<dbReference type="EC" id="2.3.2.27" evidence="3"/>
<dbReference type="InterPro" id="IPR047506">
    <property type="entry name" value="UBR7-like_UBR-box"/>
</dbReference>
<comment type="pathway">
    <text evidence="2">Protein modification; protein ubiquitination.</text>
</comment>
<reference evidence="18" key="1">
    <citation type="submission" date="2022-08" db="UniProtKB">
        <authorList>
            <consortium name="EnsemblMetazoa"/>
        </authorList>
    </citation>
    <scope>IDENTIFICATION</scope>
    <source>
        <strain evidence="18">05x7-T-G4-1.051#20</strain>
    </source>
</reference>
<evidence type="ECO:0000256" key="7">
    <source>
        <dbReference type="ARBA" id="ARBA00022723"/>
    </source>
</evidence>
<dbReference type="CDD" id="cd19677">
    <property type="entry name" value="UBR-box_UBR7"/>
    <property type="match status" value="1"/>
</dbReference>
<dbReference type="SUPFAM" id="SSF57903">
    <property type="entry name" value="FYVE/PHD zinc finger"/>
    <property type="match status" value="1"/>
</dbReference>
<evidence type="ECO:0000256" key="1">
    <source>
        <dbReference type="ARBA" id="ARBA00000900"/>
    </source>
</evidence>
<evidence type="ECO:0000256" key="16">
    <source>
        <dbReference type="PROSITE-ProRule" id="PRU00508"/>
    </source>
</evidence>
<dbReference type="PANTHER" id="PTHR13513">
    <property type="entry name" value="E3 UBIQUITIN-PROTEIN LIGASE UBR7"/>
    <property type="match status" value="1"/>
</dbReference>
<evidence type="ECO:0000256" key="5">
    <source>
        <dbReference type="ARBA" id="ARBA00022553"/>
    </source>
</evidence>
<evidence type="ECO:0000256" key="10">
    <source>
        <dbReference type="ARBA" id="ARBA00022833"/>
    </source>
</evidence>
<evidence type="ECO:0000313" key="18">
    <source>
        <dbReference type="EnsemblMetazoa" id="G11625.3:cds"/>
    </source>
</evidence>
<evidence type="ECO:0000313" key="19">
    <source>
        <dbReference type="Proteomes" id="UP000005408"/>
    </source>
</evidence>
<dbReference type="InterPro" id="IPR003126">
    <property type="entry name" value="Znf_UBR"/>
</dbReference>
<evidence type="ECO:0000256" key="8">
    <source>
        <dbReference type="ARBA" id="ARBA00022771"/>
    </source>
</evidence>
<evidence type="ECO:0000256" key="6">
    <source>
        <dbReference type="ARBA" id="ARBA00022679"/>
    </source>
</evidence>
<evidence type="ECO:0000256" key="14">
    <source>
        <dbReference type="ARBA" id="ARBA00078314"/>
    </source>
</evidence>
<dbReference type="OMA" id="GAMVYNH"/>
<dbReference type="EnsemblMetazoa" id="G11625.1">
    <property type="protein sequence ID" value="G11625.1:cds"/>
    <property type="gene ID" value="G11625"/>
</dbReference>
<dbReference type="GO" id="GO:0005737">
    <property type="term" value="C:cytoplasm"/>
    <property type="evidence" value="ECO:0007669"/>
    <property type="project" value="TreeGrafter"/>
</dbReference>
<dbReference type="PANTHER" id="PTHR13513:SF9">
    <property type="entry name" value="E3 UBIQUITIN-PROTEIN LIGASE UBR7-RELATED"/>
    <property type="match status" value="1"/>
</dbReference>
<evidence type="ECO:0000256" key="11">
    <source>
        <dbReference type="ARBA" id="ARBA00022843"/>
    </source>
</evidence>
<dbReference type="Gene3D" id="3.30.40.10">
    <property type="entry name" value="Zinc/RING finger domain, C3HC4 (zinc finger)"/>
    <property type="match status" value="1"/>
</dbReference>
<evidence type="ECO:0000256" key="9">
    <source>
        <dbReference type="ARBA" id="ARBA00022786"/>
    </source>
</evidence>
<protein>
    <recommendedName>
        <fullName evidence="13">Putative E3 ubiquitin-protein ligase UBR7</fullName>
        <ecNumber evidence="3">2.3.2.27</ecNumber>
    </recommendedName>
    <alternativeName>
        <fullName evidence="14">N-recognin-7</fullName>
    </alternativeName>
    <alternativeName>
        <fullName evidence="15">RING-type E3 ubiquitin transferase UBR7</fullName>
    </alternativeName>
</protein>
<comment type="catalytic activity">
    <reaction evidence="1">
        <text>S-ubiquitinyl-[E2 ubiquitin-conjugating enzyme]-L-cysteine + [acceptor protein]-L-lysine = [E2 ubiquitin-conjugating enzyme]-L-cysteine + N(6)-ubiquitinyl-[acceptor protein]-L-lysine.</text>
        <dbReference type="EC" id="2.3.2.27"/>
    </reaction>
</comment>
<dbReference type="FunFam" id="3.30.40.10:FF:000183">
    <property type="entry name" value="putative E3 ubiquitin-protein ligase UBR7"/>
    <property type="match status" value="1"/>
</dbReference>
<keyword evidence="9" id="KW-0833">Ubl conjugation pathway</keyword>
<dbReference type="GO" id="GO:0008270">
    <property type="term" value="F:zinc ion binding"/>
    <property type="evidence" value="ECO:0007669"/>
    <property type="project" value="UniProtKB-KW"/>
</dbReference>
<sequence length="383" mass="43744">MEESLAPVENSGEDVLSMIDVLKEENELEEEANAVLGDSDDQNCTYPMGYVSRQALYACATCDPETSAGVCLACCLECHEGHELFELYTKRNFRCDCGNSKFGGKKCKLYPGKDATNAKNNYNQNFKGLYCTCHRPYPDPEDEVEDEMIQCVICEDWYHGRHLGTDSLPSCESYSEVVCADCMKKNDFLWAYSVQSRETKSLVKEEIKSEVDVGENCPSQEQNKVDDKTDQASVQKAESDKSCLLVDLQKREVNVKESGAFWKDGWRKKLCRCANCMAMYKERSLEFLIDESDTVHNYEQRGRDKTDSSQYEKGMQALSSMNRVQQVEVLHGFNDLKSELTDYLKKFAENGKVVKEEDIREFFSGMEARKRQRTTGPMPFMCK</sequence>
<dbReference type="OrthoDB" id="10262564at2759"/>
<feature type="zinc finger region" description="UBR-type" evidence="16">
    <location>
        <begin position="42"/>
        <end position="112"/>
    </location>
</feature>
<dbReference type="EnsemblMetazoa" id="G11625.3">
    <property type="protein sequence ID" value="G11625.3:cds"/>
    <property type="gene ID" value="G11625"/>
</dbReference>
<dbReference type="InterPro" id="IPR013083">
    <property type="entry name" value="Znf_RING/FYVE/PHD"/>
</dbReference>
<keyword evidence="11" id="KW-0832">Ubl conjugation</keyword>
<evidence type="ECO:0000256" key="2">
    <source>
        <dbReference type="ARBA" id="ARBA00004906"/>
    </source>
</evidence>
<dbReference type="InterPro" id="IPR040204">
    <property type="entry name" value="UBR7"/>
</dbReference>
<evidence type="ECO:0000256" key="12">
    <source>
        <dbReference type="ARBA" id="ARBA00055627"/>
    </source>
</evidence>
<dbReference type="InterPro" id="IPR011011">
    <property type="entry name" value="Znf_FYVE_PHD"/>
</dbReference>
<keyword evidence="8" id="KW-0863">Zinc-finger</keyword>
<comment type="function">
    <text evidence="12">E3 ubiquitin-protein ligase which is a component of the N-end rule pathway. Recognizes and binds to proteins bearing specific N-terminal residues that are destabilizing according to the N-end rule, leading to their ubiquitination and subsequent degradation.</text>
</comment>
<feature type="domain" description="UBR-type" evidence="17">
    <location>
        <begin position="42"/>
        <end position="112"/>
    </location>
</feature>
<evidence type="ECO:0000256" key="15">
    <source>
        <dbReference type="ARBA" id="ARBA00083573"/>
    </source>
</evidence>
<dbReference type="AlphaFoldDB" id="A0A8W8HXX1"/>
<dbReference type="Pfam" id="PF02207">
    <property type="entry name" value="zf-UBR"/>
    <property type="match status" value="1"/>
</dbReference>
<accession>A0A8W8HXX1</accession>
<dbReference type="GO" id="GO:0061630">
    <property type="term" value="F:ubiquitin protein ligase activity"/>
    <property type="evidence" value="ECO:0007669"/>
    <property type="project" value="UniProtKB-EC"/>
</dbReference>
<dbReference type="Proteomes" id="UP000005408">
    <property type="component" value="Unassembled WGS sequence"/>
</dbReference>
<name>A0A8W8HXX1_MAGGI</name>
<organism evidence="18 19">
    <name type="scientific">Magallana gigas</name>
    <name type="common">Pacific oyster</name>
    <name type="synonym">Crassostrea gigas</name>
    <dbReference type="NCBI Taxonomy" id="29159"/>
    <lineage>
        <taxon>Eukaryota</taxon>
        <taxon>Metazoa</taxon>
        <taxon>Spiralia</taxon>
        <taxon>Lophotrochozoa</taxon>
        <taxon>Mollusca</taxon>
        <taxon>Bivalvia</taxon>
        <taxon>Autobranchia</taxon>
        <taxon>Pteriomorphia</taxon>
        <taxon>Ostreida</taxon>
        <taxon>Ostreoidea</taxon>
        <taxon>Ostreidae</taxon>
        <taxon>Magallana</taxon>
    </lineage>
</organism>
<evidence type="ECO:0000256" key="4">
    <source>
        <dbReference type="ARBA" id="ARBA00022499"/>
    </source>
</evidence>
<keyword evidence="4" id="KW-1017">Isopeptide bond</keyword>
<dbReference type="CDD" id="cd15542">
    <property type="entry name" value="PHD_UBR7"/>
    <property type="match status" value="1"/>
</dbReference>
<keyword evidence="7" id="KW-0479">Metal-binding</keyword>
<proteinExistence type="predicted"/>
<keyword evidence="5" id="KW-0597">Phosphoprotein</keyword>
<dbReference type="PROSITE" id="PS51157">
    <property type="entry name" value="ZF_UBR"/>
    <property type="match status" value="1"/>
</dbReference>
<keyword evidence="19" id="KW-1185">Reference proteome</keyword>